<dbReference type="AlphaFoldDB" id="A0A448MU20"/>
<name>A0A448MU20_9PAST</name>
<sequence>MNIPFKSAVKNFIVFSTALFSTFTLAQNKLAIVIDDIGYHPKEDAAIFAMPREISVAIIPSSPYAQARNQEAKKQGRDILIHMPMQPISQTKIEEGGLHLGMSAEQVINRVQKAKISSAMQSV</sequence>
<evidence type="ECO:0000256" key="1">
    <source>
        <dbReference type="SAM" id="SignalP"/>
    </source>
</evidence>
<dbReference type="InterPro" id="IPR011330">
    <property type="entry name" value="Glyco_hydro/deAcase_b/a-brl"/>
</dbReference>
<feature type="signal peptide" evidence="1">
    <location>
        <begin position="1"/>
        <end position="26"/>
    </location>
</feature>
<accession>A0A448MU20</accession>
<evidence type="ECO:0000313" key="3">
    <source>
        <dbReference type="Proteomes" id="UP000278733"/>
    </source>
</evidence>
<proteinExistence type="predicted"/>
<dbReference type="InterPro" id="IPR006837">
    <property type="entry name" value="Divergent_DAC"/>
</dbReference>
<dbReference type="SUPFAM" id="SSF88713">
    <property type="entry name" value="Glycoside hydrolase/deacetylase"/>
    <property type="match status" value="1"/>
</dbReference>
<dbReference type="PANTHER" id="PTHR30105:SF2">
    <property type="entry name" value="DIVERGENT POLYSACCHARIDE DEACETYLASE SUPERFAMILY"/>
    <property type="match status" value="1"/>
</dbReference>
<protein>
    <submittedName>
        <fullName evidence="2">Putative polysaccharide deacetylase</fullName>
    </submittedName>
</protein>
<dbReference type="Gene3D" id="3.20.20.370">
    <property type="entry name" value="Glycoside hydrolase/deacetylase"/>
    <property type="match status" value="1"/>
</dbReference>
<dbReference type="GO" id="GO:0005975">
    <property type="term" value="P:carbohydrate metabolic process"/>
    <property type="evidence" value="ECO:0007669"/>
    <property type="project" value="InterPro"/>
</dbReference>
<dbReference type="KEGG" id="rpne:NCTC8284_03873"/>
<evidence type="ECO:0000313" key="2">
    <source>
        <dbReference type="EMBL" id="VEH68634.1"/>
    </source>
</evidence>
<dbReference type="Pfam" id="PF04748">
    <property type="entry name" value="Polysacc_deac_2"/>
    <property type="match status" value="1"/>
</dbReference>
<dbReference type="PANTHER" id="PTHR30105">
    <property type="entry name" value="UNCHARACTERIZED YIBQ-RELATED"/>
    <property type="match status" value="1"/>
</dbReference>
<feature type="chain" id="PRO_5019402089" evidence="1">
    <location>
        <begin position="27"/>
        <end position="123"/>
    </location>
</feature>
<dbReference type="EMBL" id="LR134405">
    <property type="protein sequence ID" value="VEH68634.1"/>
    <property type="molecule type" value="Genomic_DNA"/>
</dbReference>
<keyword evidence="1" id="KW-0732">Signal</keyword>
<reference evidence="2 3" key="1">
    <citation type="submission" date="2018-12" db="EMBL/GenBank/DDBJ databases">
        <authorList>
            <consortium name="Pathogen Informatics"/>
        </authorList>
    </citation>
    <scope>NUCLEOTIDE SEQUENCE [LARGE SCALE GENOMIC DNA]</scope>
    <source>
        <strain evidence="2 3">NCTC8284</strain>
    </source>
</reference>
<dbReference type="Proteomes" id="UP000278733">
    <property type="component" value="Chromosome"/>
</dbReference>
<organism evidence="2 3">
    <name type="scientific">Rodentibacter pneumotropicus</name>
    <dbReference type="NCBI Taxonomy" id="758"/>
    <lineage>
        <taxon>Bacteria</taxon>
        <taxon>Pseudomonadati</taxon>
        <taxon>Pseudomonadota</taxon>
        <taxon>Gammaproteobacteria</taxon>
        <taxon>Pasteurellales</taxon>
        <taxon>Pasteurellaceae</taxon>
        <taxon>Rodentibacter</taxon>
    </lineage>
</organism>
<gene>
    <name evidence="2" type="ORF">NCTC8284_03873</name>
</gene>